<gene>
    <name evidence="1" type="ORF">IEO21_08657</name>
</gene>
<dbReference type="EMBL" id="JADOXO010000328">
    <property type="protein sequence ID" value="KAF9806544.1"/>
    <property type="molecule type" value="Genomic_DNA"/>
</dbReference>
<sequence length="8" mass="957">MLMRPRGP</sequence>
<comment type="caution">
    <text evidence="1">The sequence shown here is derived from an EMBL/GenBank/DDBJ whole genome shotgun (WGS) entry which is preliminary data.</text>
</comment>
<protein>
    <submittedName>
        <fullName evidence="1">Uncharacterized protein</fullName>
    </submittedName>
</protein>
<evidence type="ECO:0000313" key="2">
    <source>
        <dbReference type="Proteomes" id="UP000639403"/>
    </source>
</evidence>
<reference evidence="1" key="1">
    <citation type="submission" date="2020-11" db="EMBL/GenBank/DDBJ databases">
        <authorList>
            <person name="Koelle M."/>
            <person name="Horta M.A.C."/>
            <person name="Nowrousian M."/>
            <person name="Ohm R.A."/>
            <person name="Benz P."/>
            <person name="Pilgard A."/>
        </authorList>
    </citation>
    <scope>NUCLEOTIDE SEQUENCE</scope>
    <source>
        <strain evidence="1">FPRL280</strain>
    </source>
</reference>
<dbReference type="Proteomes" id="UP000639403">
    <property type="component" value="Unassembled WGS sequence"/>
</dbReference>
<proteinExistence type="predicted"/>
<accession>A0A8H7TYH9</accession>
<name>A0A8H7TYH9_9APHY</name>
<evidence type="ECO:0000313" key="1">
    <source>
        <dbReference type="EMBL" id="KAF9806544.1"/>
    </source>
</evidence>
<organism evidence="1 2">
    <name type="scientific">Rhodonia placenta</name>
    <dbReference type="NCBI Taxonomy" id="104341"/>
    <lineage>
        <taxon>Eukaryota</taxon>
        <taxon>Fungi</taxon>
        <taxon>Dikarya</taxon>
        <taxon>Basidiomycota</taxon>
        <taxon>Agaricomycotina</taxon>
        <taxon>Agaricomycetes</taxon>
        <taxon>Polyporales</taxon>
        <taxon>Adustoporiaceae</taxon>
        <taxon>Rhodonia</taxon>
    </lineage>
</organism>
<reference evidence="1" key="2">
    <citation type="journal article" name="Front. Microbiol.">
        <title>Degradative Capacity of Two Strains of Rhodonia placenta: From Phenotype to Genotype.</title>
        <authorList>
            <person name="Kolle M."/>
            <person name="Horta M.A.C."/>
            <person name="Nowrousian M."/>
            <person name="Ohm R.A."/>
            <person name="Benz J.P."/>
            <person name="Pilgard A."/>
        </authorList>
    </citation>
    <scope>NUCLEOTIDE SEQUENCE</scope>
    <source>
        <strain evidence="1">FPRL280</strain>
    </source>
</reference>